<name>B4D687_9BACT</name>
<gene>
    <name evidence="2" type="ORF">CfE428DRAFT_4426</name>
</gene>
<organism evidence="2 3">
    <name type="scientific">Chthoniobacter flavus Ellin428</name>
    <dbReference type="NCBI Taxonomy" id="497964"/>
    <lineage>
        <taxon>Bacteria</taxon>
        <taxon>Pseudomonadati</taxon>
        <taxon>Verrucomicrobiota</taxon>
        <taxon>Spartobacteria</taxon>
        <taxon>Chthoniobacterales</taxon>
        <taxon>Chthoniobacteraceae</taxon>
        <taxon>Chthoniobacter</taxon>
    </lineage>
</organism>
<dbReference type="SUPFAM" id="SSF56436">
    <property type="entry name" value="C-type lectin-like"/>
    <property type="match status" value="1"/>
</dbReference>
<keyword evidence="3" id="KW-1185">Reference proteome</keyword>
<dbReference type="Pfam" id="PF03781">
    <property type="entry name" value="FGE-sulfatase"/>
    <property type="match status" value="1"/>
</dbReference>
<evidence type="ECO:0000313" key="3">
    <source>
        <dbReference type="Proteomes" id="UP000005824"/>
    </source>
</evidence>
<reference evidence="2 3" key="1">
    <citation type="journal article" date="2011" name="J. Bacteriol.">
        <title>Genome sequence of Chthoniobacter flavus Ellin428, an aerobic heterotrophic soil bacterium.</title>
        <authorList>
            <person name="Kant R."/>
            <person name="van Passel M.W."/>
            <person name="Palva A."/>
            <person name="Lucas S."/>
            <person name="Lapidus A."/>
            <person name="Glavina Del Rio T."/>
            <person name="Dalin E."/>
            <person name="Tice H."/>
            <person name="Bruce D."/>
            <person name="Goodwin L."/>
            <person name="Pitluck S."/>
            <person name="Larimer F.W."/>
            <person name="Land M.L."/>
            <person name="Hauser L."/>
            <person name="Sangwan P."/>
            <person name="de Vos W.M."/>
            <person name="Janssen P.H."/>
            <person name="Smidt H."/>
        </authorList>
    </citation>
    <scope>NUCLEOTIDE SEQUENCE [LARGE SCALE GENOMIC DNA]</scope>
    <source>
        <strain evidence="2 3">Ellin428</strain>
    </source>
</reference>
<feature type="domain" description="Sulfatase-modifying factor enzyme-like" evidence="1">
    <location>
        <begin position="63"/>
        <end position="281"/>
    </location>
</feature>
<dbReference type="InParanoid" id="B4D687"/>
<accession>B4D687</accession>
<dbReference type="PANTHER" id="PTHR23150">
    <property type="entry name" value="SULFATASE MODIFYING FACTOR 1, 2"/>
    <property type="match status" value="1"/>
</dbReference>
<comment type="caution">
    <text evidence="2">The sequence shown here is derived from an EMBL/GenBank/DDBJ whole genome shotgun (WGS) entry which is preliminary data.</text>
</comment>
<evidence type="ECO:0000259" key="1">
    <source>
        <dbReference type="Pfam" id="PF03781"/>
    </source>
</evidence>
<dbReference type="EMBL" id="ABVL01000015">
    <property type="protein sequence ID" value="EDY17996.1"/>
    <property type="molecule type" value="Genomic_DNA"/>
</dbReference>
<dbReference type="PANTHER" id="PTHR23150:SF19">
    <property type="entry name" value="FORMYLGLYCINE-GENERATING ENZYME"/>
    <property type="match status" value="1"/>
</dbReference>
<dbReference type="eggNOG" id="COG1262">
    <property type="taxonomic scope" value="Bacteria"/>
</dbReference>
<evidence type="ECO:0000313" key="2">
    <source>
        <dbReference type="EMBL" id="EDY17996.1"/>
    </source>
</evidence>
<dbReference type="Proteomes" id="UP000005824">
    <property type="component" value="Unassembled WGS sequence"/>
</dbReference>
<dbReference type="InterPro" id="IPR016187">
    <property type="entry name" value="CTDL_fold"/>
</dbReference>
<dbReference type="AlphaFoldDB" id="B4D687"/>
<dbReference type="RefSeq" id="WP_006981749.1">
    <property type="nucleotide sequence ID" value="NZ_ABVL01000015.1"/>
</dbReference>
<protein>
    <recommendedName>
        <fullName evidence="1">Sulfatase-modifying factor enzyme-like domain-containing protein</fullName>
    </recommendedName>
</protein>
<dbReference type="InterPro" id="IPR005532">
    <property type="entry name" value="SUMF_dom"/>
</dbReference>
<dbReference type="InterPro" id="IPR051043">
    <property type="entry name" value="Sulfatase_Mod_Factor_Kinase"/>
</dbReference>
<proteinExistence type="predicted"/>
<sequence>MNTMTKLLSIALVCVHAIHAETPAGSGKYPQWDGKESIAEYAQRTHLEPTLTLDLGGVKWEGVLIPAGTFVMGSPAGEAKTEKESNLEKRHQVTITKPFYIGRFELTQGQYQKVMGENPSGNKGDDLPVHNVAWQNAQDFCDKLSKQAGRDVQLPTEAQWEYACRAGTKTAYYTGGTLADLDKAAWYGANSGGKPHPGGQKSANAWGVFDMLGNIREFTRDYFVEAPLGDGTDPIGPKDGDPKNHVVRGGAYTANAAIALNCRAATRRPTESLAMTGFRVIVALPEGR</sequence>
<dbReference type="GO" id="GO:0120147">
    <property type="term" value="F:formylglycine-generating oxidase activity"/>
    <property type="evidence" value="ECO:0007669"/>
    <property type="project" value="TreeGrafter"/>
</dbReference>
<dbReference type="STRING" id="497964.CfE428DRAFT_4426"/>
<dbReference type="Gene3D" id="3.90.1580.10">
    <property type="entry name" value="paralog of FGE (formylglycine-generating enzyme)"/>
    <property type="match status" value="1"/>
</dbReference>
<dbReference type="InterPro" id="IPR042095">
    <property type="entry name" value="SUMF_sf"/>
</dbReference>